<dbReference type="Gene3D" id="1.10.10.10">
    <property type="entry name" value="Winged helix-like DNA-binding domain superfamily/Winged helix DNA-binding domain"/>
    <property type="match status" value="1"/>
</dbReference>
<evidence type="ECO:0000313" key="2">
    <source>
        <dbReference type="EMBL" id="EKC74968.1"/>
    </source>
</evidence>
<dbReference type="SMART" id="SM00497">
    <property type="entry name" value="IENR1"/>
    <property type="match status" value="1"/>
</dbReference>
<keyword evidence="2" id="KW-0255">Endonuclease</keyword>
<gene>
    <name evidence="2" type="ORF">OBE_01588</name>
</gene>
<comment type="caution">
    <text evidence="2">The sequence shown here is derived from an EMBL/GenBank/DDBJ whole genome shotgun (WGS) entry which is preliminary data.</text>
</comment>
<sequence length="143" mass="16797">VKSVKHNKTLKKELRRNYWSVQLFDGKRYKHFSIHRLVGIHFISNPNNLPYINHIDENKLNNCVNNLEWCTCSYNINYGTGITRSKEKRSKCVQQFSKELKLLCSYVSVSEAERKTGIYNPNIVKCCKGERKTAGGYIWKYTE</sequence>
<accession>K1TYG8</accession>
<dbReference type="SUPFAM" id="SSF54060">
    <property type="entry name" value="His-Me finger endonucleases"/>
    <property type="match status" value="1"/>
</dbReference>
<organism evidence="2">
    <name type="scientific">human gut metagenome</name>
    <dbReference type="NCBI Taxonomy" id="408170"/>
    <lineage>
        <taxon>unclassified sequences</taxon>
        <taxon>metagenomes</taxon>
        <taxon>organismal metagenomes</taxon>
    </lineage>
</organism>
<dbReference type="InterPro" id="IPR044925">
    <property type="entry name" value="His-Me_finger_sf"/>
</dbReference>
<evidence type="ECO:0000259" key="1">
    <source>
        <dbReference type="Pfam" id="PF22083"/>
    </source>
</evidence>
<name>K1TYG8_9ZZZZ</name>
<proteinExistence type="predicted"/>
<dbReference type="SUPFAM" id="SSF64496">
    <property type="entry name" value="DNA-binding domain of intron-encoded endonucleases"/>
    <property type="match status" value="1"/>
</dbReference>
<dbReference type="EMBL" id="AJWZ01001057">
    <property type="protein sequence ID" value="EKC74968.1"/>
    <property type="molecule type" value="Genomic_DNA"/>
</dbReference>
<dbReference type="InterPro" id="IPR003647">
    <property type="entry name" value="Intron_nuc_1_rpt"/>
</dbReference>
<protein>
    <submittedName>
        <fullName evidence="2">Prophage LambdaSa2, HNH endonuclease family protein</fullName>
    </submittedName>
</protein>
<keyword evidence="2" id="KW-0540">Nuclease</keyword>
<dbReference type="InterPro" id="IPR036388">
    <property type="entry name" value="WH-like_DNA-bd_sf"/>
</dbReference>
<dbReference type="AlphaFoldDB" id="K1TYG8"/>
<keyword evidence="2" id="KW-0378">Hydrolase</keyword>
<feature type="non-terminal residue" evidence="2">
    <location>
        <position position="1"/>
    </location>
</feature>
<dbReference type="Pfam" id="PF22083">
    <property type="entry name" value="I-HmuI_NUMOD-like"/>
    <property type="match status" value="1"/>
</dbReference>
<reference evidence="2" key="1">
    <citation type="journal article" date="2013" name="Environ. Microbiol.">
        <title>Microbiota from the distal guts of lean and obese adolescents exhibit partial functional redundancy besides clear differences in community structure.</title>
        <authorList>
            <person name="Ferrer M."/>
            <person name="Ruiz A."/>
            <person name="Lanza F."/>
            <person name="Haange S.B."/>
            <person name="Oberbach A."/>
            <person name="Till H."/>
            <person name="Bargiela R."/>
            <person name="Campoy C."/>
            <person name="Segura M.T."/>
            <person name="Richter M."/>
            <person name="von Bergen M."/>
            <person name="Seifert J."/>
            <person name="Suarez A."/>
        </authorList>
    </citation>
    <scope>NUCLEOTIDE SEQUENCE</scope>
</reference>
<dbReference type="InterPro" id="IPR054307">
    <property type="entry name" value="I-HmuI_NUMOD-like"/>
</dbReference>
<dbReference type="GO" id="GO:0004519">
    <property type="term" value="F:endonuclease activity"/>
    <property type="evidence" value="ECO:0007669"/>
    <property type="project" value="UniProtKB-KW"/>
</dbReference>
<dbReference type="Gene3D" id="3.90.75.20">
    <property type="match status" value="1"/>
</dbReference>
<feature type="domain" description="DNA endonuclease I-HmuI-like NUMOD-like" evidence="1">
    <location>
        <begin position="106"/>
        <end position="139"/>
    </location>
</feature>